<keyword evidence="8 10" id="KW-1133">Transmembrane helix</keyword>
<proteinExistence type="inferred from homology"/>
<dbReference type="FunFam" id="3.40.50.300:FF:000436">
    <property type="entry name" value="ATP binding cassette subfamily A member 9"/>
    <property type="match status" value="1"/>
</dbReference>
<dbReference type="Pfam" id="PF12698">
    <property type="entry name" value="ABC2_membrane_3"/>
    <property type="match status" value="2"/>
</dbReference>
<feature type="transmembrane region" description="Helical" evidence="10">
    <location>
        <begin position="1140"/>
        <end position="1156"/>
    </location>
</feature>
<feature type="transmembrane region" description="Helical" evidence="10">
    <location>
        <begin position="1168"/>
        <end position="1189"/>
    </location>
</feature>
<dbReference type="FunFam" id="3.40.50.300:FF:000335">
    <property type="entry name" value="ATP binding cassette subfamily A member 5"/>
    <property type="match status" value="1"/>
</dbReference>
<evidence type="ECO:0000313" key="12">
    <source>
        <dbReference type="EMBL" id="NWV08659.1"/>
    </source>
</evidence>
<evidence type="ECO:0000256" key="9">
    <source>
        <dbReference type="ARBA" id="ARBA00023136"/>
    </source>
</evidence>
<feature type="transmembrane region" description="Helical" evidence="10">
    <location>
        <begin position="1107"/>
        <end position="1128"/>
    </location>
</feature>
<feature type="transmembrane region" description="Helical" evidence="10">
    <location>
        <begin position="1029"/>
        <end position="1048"/>
    </location>
</feature>
<dbReference type="GO" id="GO:0005319">
    <property type="term" value="F:lipid transporter activity"/>
    <property type="evidence" value="ECO:0007669"/>
    <property type="project" value="TreeGrafter"/>
</dbReference>
<dbReference type="CDD" id="cd03263">
    <property type="entry name" value="ABC_subfamily_A"/>
    <property type="match status" value="2"/>
</dbReference>
<dbReference type="InterPro" id="IPR003439">
    <property type="entry name" value="ABC_transporter-like_ATP-bd"/>
</dbReference>
<feature type="transmembrane region" description="Helical" evidence="10">
    <location>
        <begin position="260"/>
        <end position="284"/>
    </location>
</feature>
<feature type="non-terminal residue" evidence="12">
    <location>
        <position position="1"/>
    </location>
</feature>
<feature type="transmembrane region" description="Helical" evidence="10">
    <location>
        <begin position="395"/>
        <end position="415"/>
    </location>
</feature>
<sequence>QRNISVFQQTKILLWKNVLIKWRMKMQSFQEWILSLLFLPLVFVVSSFILQIQYPEVPYGHLGHLDDPVYNASGVTVTFTPSTATTRQIMNKVASSSLLRGIKLEAVDSEKAMEKAWISDAEIIGVVFKDNFSYHLRFPTSDVVIPNEVFGYIDSCFDFSSKHCDSPKYWYKGFLSLQSSIDAAIIEVVTNHSVWEEMNSIAGVRMKSRSIIFSITLEYSYFMIVIVMCFCPFMYFLSMNVTREKKKLKVLMKTMGLQDIAFWLSWSLLYSLYVLIFSCLLTALVLQEPFFISSFPAVLLLFFLYGLACIHLVFMLCSLLRTSKLASSMGFLITFLFGCLSLAVLIENVPEPLKWFLGLLCPFAFNTGIAKIFYLEKYALGFSFSNIMEEAHFMFSTYIMLAFDSVLYMLLALYFDKILPGKYGIPDPLLFCLKRSYWIRSRRGSPRDTPRPTANPEELLGDDVEPVPPEFLGKEAIRLHNIKKAYKKKDKKTEALRGLSLNIYEGQITALLGHSGAGKTTLLNVLSGLSFPSEGSATIYNYKLSEMGDREHIRGMIGICPQFNTQFEVLTVKENLKTFAEIKGIKSKEVEQEVKNVLELLDISNIQDIQAEKLSGGQKRKLSIGIAMLGNPQVLLLDEPTAGLDPLSRHQVWSLLREHRAGRVILFSTQFMDEADILADRKAFISHGRLKCVGSSLFLKKKWGICYHLRIHVSESCDLENVTSLVKGYIPNATFSGHRKYELRYKLPLENVNKFPDLFSGLDSCSEQGIINYGVSMTTLEDVFLRLEGEATVDQEDEPIPGEEWAEAGLRCPDETRRGSLLLSDTGKASVRGLALWRQQVSAMAWMHFLKLKSSAKNLRSILLLYVVFLLPLVLQLCLVAGWQSVSAWQLSPARYFLPLGRRSYLETTTLLLYNHTGTGIDDLIHVLQSQDLTVEIAREENITEELKHNGAIKVSREGVFTLFSCSLKSYRFTLLCHVEAINCLPVLLNVISNALLRTLNSTGHIQIWSHPFFSLYNPQYWDYFMSIYLIYMLLLFPGFPPLFAMGYTQDYKAGARAQLRISGLFPSAYWCGQALVDIPLYWILLFSMFGLQFAMTNNTYGSASTIFLLVMLTLGYGISLVLLIYLISFNSRRGWSCDLWSFILIVVCLFSLFIGKIMETLSSLPTSIYVVSLLVPVYPLMGFVTLIHPLWWEGRQGCNVAISLFQPYIHSVVFILLLRCLEAKYGKAVLRQDPIFRISPRKENGHQHPKELEEEDEDVKAEREAVRNAMVAPSHEEKSVIIVSNLCKEYNIKQAGSFFKKKKKKKTATKNLSFCVKKGEVLGLLGPNGAGKSTAIKMITGETTPTAGQVLMKRRDGGGSQLQPQAPEFLGYCPQEHPLWLDLTLQQHLSVYAAVKGLRKEDTAAAVSRIVSALQLQDYLNKKVRKLSAGITRKLCVALCVLGNPAVLLLDEPSTGMDPSGQRCVWKMIRDALKSQESGAILTTHYMEEAEAVCDRVAILVSGQLRCIGSIQYLKNKFGKGYLLEIKAKDPESADVLHAEVLKIFPSAARQERFPSLLVYKIPMKDALPLSQSFSKLEEAKRSCSLEEYSFSLNTLTQAVLSHPFQVFLELSREQEKENFDLALDGTFDWKQLQQED</sequence>
<organism evidence="12 13">
    <name type="scientific">Ptilonorhynchus violaceus</name>
    <name type="common">Satin bowerbird</name>
    <name type="synonym">Pyrrhocorax violaceus</name>
    <dbReference type="NCBI Taxonomy" id="28724"/>
    <lineage>
        <taxon>Eukaryota</taxon>
        <taxon>Metazoa</taxon>
        <taxon>Chordata</taxon>
        <taxon>Craniata</taxon>
        <taxon>Vertebrata</taxon>
        <taxon>Euteleostomi</taxon>
        <taxon>Archelosauria</taxon>
        <taxon>Archosauria</taxon>
        <taxon>Dinosauria</taxon>
        <taxon>Saurischia</taxon>
        <taxon>Theropoda</taxon>
        <taxon>Coelurosauria</taxon>
        <taxon>Aves</taxon>
        <taxon>Neognathae</taxon>
        <taxon>Neoaves</taxon>
        <taxon>Telluraves</taxon>
        <taxon>Australaves</taxon>
        <taxon>Passeriformes</taxon>
        <taxon>Ptilonorhynchidae</taxon>
        <taxon>Ptilonorhynchus</taxon>
    </lineage>
</organism>
<evidence type="ECO:0000256" key="4">
    <source>
        <dbReference type="ARBA" id="ARBA00022692"/>
    </source>
</evidence>
<keyword evidence="6" id="KW-0547">Nucleotide-binding</keyword>
<feature type="transmembrane region" description="Helical" evidence="10">
    <location>
        <begin position="32"/>
        <end position="50"/>
    </location>
</feature>
<dbReference type="InterPro" id="IPR027417">
    <property type="entry name" value="P-loop_NTPase"/>
</dbReference>
<dbReference type="Pfam" id="PF23321">
    <property type="entry name" value="R1_ABCA1"/>
    <property type="match status" value="1"/>
</dbReference>
<dbReference type="PROSITE" id="PS00211">
    <property type="entry name" value="ABC_TRANSPORTER_1"/>
    <property type="match status" value="1"/>
</dbReference>
<dbReference type="PANTHER" id="PTHR19229">
    <property type="entry name" value="ATP-BINDING CASSETTE TRANSPORTER SUBFAMILY A ABCA"/>
    <property type="match status" value="1"/>
</dbReference>
<feature type="non-terminal residue" evidence="12">
    <location>
        <position position="1638"/>
    </location>
</feature>
<reference evidence="12 13" key="1">
    <citation type="submission" date="2019-09" db="EMBL/GenBank/DDBJ databases">
        <title>Bird 10,000 Genomes (B10K) Project - Family phase.</title>
        <authorList>
            <person name="Zhang G."/>
        </authorList>
    </citation>
    <scope>NUCLEOTIDE SEQUENCE [LARGE SCALE GENOMIC DNA]</scope>
    <source>
        <strain evidence="12">B10K-DU-012-10</strain>
        <tissue evidence="12">Blood</tissue>
    </source>
</reference>
<keyword evidence="13" id="KW-1185">Reference proteome</keyword>
<feature type="domain" description="ABC transporter" evidence="11">
    <location>
        <begin position="477"/>
        <end position="712"/>
    </location>
</feature>
<feature type="transmembrane region" description="Helical" evidence="10">
    <location>
        <begin position="1201"/>
        <end position="1222"/>
    </location>
</feature>
<dbReference type="Gene3D" id="3.40.50.300">
    <property type="entry name" value="P-loop containing nucleotide triphosphate hydrolases"/>
    <property type="match status" value="2"/>
</dbReference>
<dbReference type="SMART" id="SM00382">
    <property type="entry name" value="AAA"/>
    <property type="match status" value="2"/>
</dbReference>
<accession>A0A7K6C1U3</accession>
<evidence type="ECO:0000256" key="3">
    <source>
        <dbReference type="ARBA" id="ARBA00022448"/>
    </source>
</evidence>
<dbReference type="InterPro" id="IPR017871">
    <property type="entry name" value="ABC_transporter-like_CS"/>
</dbReference>
<evidence type="ECO:0000256" key="5">
    <source>
        <dbReference type="ARBA" id="ARBA00022737"/>
    </source>
</evidence>
<name>A0A7K6C1U3_PTIVI</name>
<evidence type="ECO:0000256" key="10">
    <source>
        <dbReference type="SAM" id="Phobius"/>
    </source>
</evidence>
<feature type="transmembrane region" description="Helical" evidence="10">
    <location>
        <begin position="1068"/>
        <end position="1095"/>
    </location>
</feature>
<feature type="transmembrane region" description="Helical" evidence="10">
    <location>
        <begin position="329"/>
        <end position="349"/>
    </location>
</feature>
<dbReference type="GO" id="GO:0140359">
    <property type="term" value="F:ABC-type transporter activity"/>
    <property type="evidence" value="ECO:0007669"/>
    <property type="project" value="InterPro"/>
</dbReference>
<dbReference type="Pfam" id="PF00005">
    <property type="entry name" value="ABC_tran"/>
    <property type="match status" value="2"/>
</dbReference>
<comment type="subcellular location">
    <subcellularLocation>
        <location evidence="1">Membrane</location>
        <topology evidence="1">Multi-pass membrane protein</topology>
    </subcellularLocation>
</comment>
<dbReference type="GO" id="GO:0016887">
    <property type="term" value="F:ATP hydrolysis activity"/>
    <property type="evidence" value="ECO:0007669"/>
    <property type="project" value="InterPro"/>
</dbReference>
<feature type="transmembrane region" description="Helical" evidence="10">
    <location>
        <begin position="290"/>
        <end position="317"/>
    </location>
</feature>
<feature type="transmembrane region" description="Helical" evidence="10">
    <location>
        <begin position="863"/>
        <end position="883"/>
    </location>
</feature>
<feature type="transmembrane region" description="Helical" evidence="10">
    <location>
        <begin position="219"/>
        <end position="239"/>
    </location>
</feature>
<dbReference type="Proteomes" id="UP000584880">
    <property type="component" value="Unassembled WGS sequence"/>
</dbReference>
<dbReference type="GO" id="GO:0005524">
    <property type="term" value="F:ATP binding"/>
    <property type="evidence" value="ECO:0007669"/>
    <property type="project" value="UniProtKB-KW"/>
</dbReference>
<feature type="domain" description="ABC transporter" evidence="11">
    <location>
        <begin position="1293"/>
        <end position="1528"/>
    </location>
</feature>
<evidence type="ECO:0000256" key="6">
    <source>
        <dbReference type="ARBA" id="ARBA00022741"/>
    </source>
</evidence>
<dbReference type="GO" id="GO:0005886">
    <property type="term" value="C:plasma membrane"/>
    <property type="evidence" value="ECO:0007669"/>
    <property type="project" value="UniProtKB-ARBA"/>
</dbReference>
<dbReference type="PANTHER" id="PTHR19229:SF274">
    <property type="entry name" value="ABC-TYPE ORGANIC ANION TRANSPORTER ABCA8"/>
    <property type="match status" value="1"/>
</dbReference>
<dbReference type="InterPro" id="IPR013525">
    <property type="entry name" value="ABC2_TM"/>
</dbReference>
<gene>
    <name evidence="12" type="primary">Abca10</name>
    <name evidence="12" type="ORF">PTIVIO_R06634</name>
</gene>
<protein>
    <submittedName>
        <fullName evidence="12">ABCAA protein</fullName>
    </submittedName>
</protein>
<keyword evidence="9 10" id="KW-0472">Membrane</keyword>
<evidence type="ECO:0000256" key="1">
    <source>
        <dbReference type="ARBA" id="ARBA00004141"/>
    </source>
</evidence>
<dbReference type="InterPro" id="IPR026082">
    <property type="entry name" value="ABCA"/>
</dbReference>
<evidence type="ECO:0000256" key="8">
    <source>
        <dbReference type="ARBA" id="ARBA00022989"/>
    </source>
</evidence>
<dbReference type="EMBL" id="VZRJ01007100">
    <property type="protein sequence ID" value="NWV08659.1"/>
    <property type="molecule type" value="Genomic_DNA"/>
</dbReference>
<evidence type="ECO:0000259" key="11">
    <source>
        <dbReference type="PROSITE" id="PS50893"/>
    </source>
</evidence>
<keyword evidence="7" id="KW-0067">ATP-binding</keyword>
<dbReference type="InterPro" id="IPR003593">
    <property type="entry name" value="AAA+_ATPase"/>
</dbReference>
<keyword evidence="3" id="KW-0813">Transport</keyword>
<evidence type="ECO:0000256" key="7">
    <source>
        <dbReference type="ARBA" id="ARBA00022840"/>
    </source>
</evidence>
<dbReference type="InterPro" id="IPR056264">
    <property type="entry name" value="R2_ABCA1-4-like"/>
</dbReference>
<evidence type="ECO:0000313" key="13">
    <source>
        <dbReference type="Proteomes" id="UP000584880"/>
    </source>
</evidence>
<comment type="caution">
    <text evidence="12">The sequence shown here is derived from an EMBL/GenBank/DDBJ whole genome shotgun (WGS) entry which is preliminary data.</text>
</comment>
<keyword evidence="4 10" id="KW-0812">Transmembrane</keyword>
<dbReference type="PROSITE" id="PS50893">
    <property type="entry name" value="ABC_TRANSPORTER_2"/>
    <property type="match status" value="2"/>
</dbReference>
<evidence type="ECO:0000256" key="2">
    <source>
        <dbReference type="ARBA" id="ARBA00008869"/>
    </source>
</evidence>
<keyword evidence="5" id="KW-0677">Repeat</keyword>
<dbReference type="SUPFAM" id="SSF52540">
    <property type="entry name" value="P-loop containing nucleoside triphosphate hydrolases"/>
    <property type="match status" value="2"/>
</dbReference>
<comment type="similarity">
    <text evidence="2">Belongs to the ABC transporter superfamily. ABCA family.</text>
</comment>